<evidence type="ECO:0000313" key="1">
    <source>
        <dbReference type="EMBL" id="CAG9332895.1"/>
    </source>
</evidence>
<evidence type="ECO:0000313" key="2">
    <source>
        <dbReference type="Proteomes" id="UP001162131"/>
    </source>
</evidence>
<dbReference type="EMBL" id="CAJZBQ010000055">
    <property type="protein sequence ID" value="CAG9332895.1"/>
    <property type="molecule type" value="Genomic_DNA"/>
</dbReference>
<proteinExistence type="predicted"/>
<sequence>MGGKHSVKSILITADQASSTPGSNITDKIYMKFEKPVRASTLWLKFKGAFSNCFYLKRKRILLLIKYDIKILHN</sequence>
<reference evidence="1" key="1">
    <citation type="submission" date="2021-09" db="EMBL/GenBank/DDBJ databases">
        <authorList>
            <consortium name="AG Swart"/>
            <person name="Singh M."/>
            <person name="Singh A."/>
            <person name="Seah K."/>
            <person name="Emmerich C."/>
        </authorList>
    </citation>
    <scope>NUCLEOTIDE SEQUENCE</scope>
    <source>
        <strain evidence="1">ATCC30299</strain>
    </source>
</reference>
<dbReference type="Proteomes" id="UP001162131">
    <property type="component" value="Unassembled WGS sequence"/>
</dbReference>
<evidence type="ECO:0008006" key="3">
    <source>
        <dbReference type="Google" id="ProtNLM"/>
    </source>
</evidence>
<protein>
    <recommendedName>
        <fullName evidence="3">SbsA Ig-like domain-containing protein</fullName>
    </recommendedName>
</protein>
<keyword evidence="2" id="KW-1185">Reference proteome</keyword>
<comment type="caution">
    <text evidence="1">The sequence shown here is derived from an EMBL/GenBank/DDBJ whole genome shotgun (WGS) entry which is preliminary data.</text>
</comment>
<accession>A0AAU9KBC4</accession>
<organism evidence="1 2">
    <name type="scientific">Blepharisma stoltei</name>
    <dbReference type="NCBI Taxonomy" id="1481888"/>
    <lineage>
        <taxon>Eukaryota</taxon>
        <taxon>Sar</taxon>
        <taxon>Alveolata</taxon>
        <taxon>Ciliophora</taxon>
        <taxon>Postciliodesmatophora</taxon>
        <taxon>Heterotrichea</taxon>
        <taxon>Heterotrichida</taxon>
        <taxon>Blepharismidae</taxon>
        <taxon>Blepharisma</taxon>
    </lineage>
</organism>
<name>A0AAU9KBC4_9CILI</name>
<dbReference type="AlphaFoldDB" id="A0AAU9KBC4"/>
<gene>
    <name evidence="1" type="ORF">BSTOLATCC_MIC57181</name>
</gene>